<feature type="coiled-coil region" evidence="2">
    <location>
        <begin position="90"/>
        <end position="117"/>
    </location>
</feature>
<dbReference type="InterPro" id="IPR007809">
    <property type="entry name" value="FlgN-like"/>
</dbReference>
<dbReference type="EMBL" id="CP019699">
    <property type="protein sequence ID" value="AQS57098.1"/>
    <property type="molecule type" value="Genomic_DNA"/>
</dbReference>
<keyword evidence="5" id="KW-1185">Reference proteome</keyword>
<reference evidence="4 5" key="1">
    <citation type="journal article" date="2015" name="Int. J. Syst. Evol. Microbiol.">
        <title>Novibacillus thermophilus gen. nov., sp. nov., a Gram-staining-negative and moderately thermophilic member of the family Thermoactinomycetaceae.</title>
        <authorList>
            <person name="Yang G."/>
            <person name="Chen J."/>
            <person name="Zhou S."/>
        </authorList>
    </citation>
    <scope>NUCLEOTIDE SEQUENCE [LARGE SCALE GENOMIC DNA]</scope>
    <source>
        <strain evidence="4 5">SG-1</strain>
    </source>
</reference>
<proteinExistence type="predicted"/>
<dbReference type="Gene3D" id="1.20.58.300">
    <property type="entry name" value="FlgN-like"/>
    <property type="match status" value="1"/>
</dbReference>
<dbReference type="KEGG" id="ntr:B0W44_16405"/>
<gene>
    <name evidence="4" type="ORF">B0W44_16405</name>
</gene>
<protein>
    <recommendedName>
        <fullName evidence="6">Flagellar protein FlgN</fullName>
    </recommendedName>
</protein>
<evidence type="ECO:0000256" key="3">
    <source>
        <dbReference type="SAM" id="MobiDB-lite"/>
    </source>
</evidence>
<keyword evidence="1" id="KW-1005">Bacterial flagellum biogenesis</keyword>
<evidence type="ECO:0000256" key="2">
    <source>
        <dbReference type="SAM" id="Coils"/>
    </source>
</evidence>
<dbReference type="AlphaFoldDB" id="A0A1U9KAN6"/>
<accession>A0A1U9KAN6</accession>
<name>A0A1U9KAN6_9BACL</name>
<dbReference type="InterPro" id="IPR036679">
    <property type="entry name" value="FlgN-like_sf"/>
</dbReference>
<dbReference type="SUPFAM" id="SSF140566">
    <property type="entry name" value="FlgN-like"/>
    <property type="match status" value="1"/>
</dbReference>
<feature type="region of interest" description="Disordered" evidence="3">
    <location>
        <begin position="141"/>
        <end position="163"/>
    </location>
</feature>
<keyword evidence="2" id="KW-0175">Coiled coil</keyword>
<dbReference type="Pfam" id="PF05130">
    <property type="entry name" value="FlgN"/>
    <property type="match status" value="1"/>
</dbReference>
<evidence type="ECO:0000313" key="4">
    <source>
        <dbReference type="EMBL" id="AQS57098.1"/>
    </source>
</evidence>
<evidence type="ECO:0008006" key="6">
    <source>
        <dbReference type="Google" id="ProtNLM"/>
    </source>
</evidence>
<dbReference type="GO" id="GO:0044780">
    <property type="term" value="P:bacterial-type flagellum assembly"/>
    <property type="evidence" value="ECO:0007669"/>
    <property type="project" value="InterPro"/>
</dbReference>
<sequence>MFKQLSAILDQLIELHRELLTVAEKKRKVVMSGQPDALQNLLKEEDALIAKLETVEEERLKCVGQIAPAAKDVRHVTLHQLLEQMDERDRTAIQGQMKQLLQLIEQLKRENELNQTLVHESLQHVQHTLNVLTKHPAEDYLYGPRQQEPAENRESSGIFDRKA</sequence>
<organism evidence="4 5">
    <name type="scientific">Novibacillus thermophilus</name>
    <dbReference type="NCBI Taxonomy" id="1471761"/>
    <lineage>
        <taxon>Bacteria</taxon>
        <taxon>Bacillati</taxon>
        <taxon>Bacillota</taxon>
        <taxon>Bacilli</taxon>
        <taxon>Bacillales</taxon>
        <taxon>Thermoactinomycetaceae</taxon>
        <taxon>Novibacillus</taxon>
    </lineage>
</organism>
<evidence type="ECO:0000313" key="5">
    <source>
        <dbReference type="Proteomes" id="UP000188603"/>
    </source>
</evidence>
<dbReference type="Proteomes" id="UP000188603">
    <property type="component" value="Chromosome"/>
</dbReference>
<feature type="compositionally biased region" description="Basic and acidic residues" evidence="3">
    <location>
        <begin position="148"/>
        <end position="163"/>
    </location>
</feature>
<dbReference type="RefSeq" id="WP_077720961.1">
    <property type="nucleotide sequence ID" value="NZ_CP019699.1"/>
</dbReference>
<evidence type="ECO:0000256" key="1">
    <source>
        <dbReference type="ARBA" id="ARBA00022795"/>
    </source>
</evidence>
<dbReference type="STRING" id="1471761.B0W44_16405"/>
<dbReference type="OrthoDB" id="2381500at2"/>